<dbReference type="OrthoDB" id="8192658at2759"/>
<sequence>MFLGSSCDFPCRKGSMDSFHDTPMHDITKTAERCFMGFEAYQEAKLSMGQHFCTTPESLFSQKELEDHSSDADDEITDVSGECLSSSNEFCDIPKDYYISSGTKPLSLVIRRFSTPTINNNSPSVLKRDSNVSSPFTREFESTSDSEVLNSDKKLSDLPFQEQVTVTSNAISPTSRESHIMLGPTASDGTVRALQEIILSPLQQSSHSGIVRENIENVVNDAHVKIKTTHTIENDCLKYVDGSTLQQSNPVLEKYCVKDVDGKLSVSSVCSREVYQKVKNDSIGNGNQDSPCPLGSSKNLQSLIHTHPSEHCKQIAEPSNHSSFEVVLGENAAGNTIKIAEDEGCQEMNAVDITRCESEIQNDVILNIRKEHSEPAEKMCNLNLKTQFEPYCVGGKSLVKSNVIESLINEVYEAEGIAIVNDRFKFQSSESVLLQVQGGNITERDNEMSTIVSHDIEVTVGQNACDKDYPVCTGKCELVKTEVSFSGSETAMTTATDTVKSERHIEISYEPIPLQSIHNTSQQIEIKLPEDVSLINVTRNATVIMSPTSVGCALSSIQAENSENSHQMICPQNRQTVSLGVSPVQKCVQNSFDDMEELRRKSSVGSSPKSPIPLIGMNGVIITGECEKVQPVNMKAEDIKSMECSSVLAGELAENVVASTDFHRDSFCKVSKTDPLQSTVHNSSSRVQSYTKDKFDCYNDLSSDTVFVEHSPLLFSSDDENSYYTEKLNNEQETSATTSSYEKIMTTEQKKLHRLQEALLGVPPPPSVTIPQLDVTDILRLLKENKSLMILADTESEAGSEGVKSQAASLKPSSVEQIINCSWPDSKSCCHYGIQYNCGRISEEFEILWQKLQERYVGSETTSSCNIWFKCDISNKVSNITSRHRSTGHSPGRRLSHLARRRQTFCCANLLNNSVAESRHSAAAERRLIMVEIKKAEHRQRLKNYQPHRKAPSVDSNQLQKTKRALFKSPPGNHKGVSSASKSRSGLKKNKSDNDQSRALWPSKDNATVKTGSDRALTSLSGQINVYGKRRREEGGRSAQQKCPRRMLFGGAAAAVKGESDFMTADDRSQNVRTSENKPQMSVARDLTGGLSEVHRKKLLWAVAEALRGEGISMNHPLFRPYATSLVRLVRNVMPDLNCKRAVSTSDLMLQLAKEHIRDVMKQQNGSTEVNSRT</sequence>
<dbReference type="AlphaFoldDB" id="A0A2J7PSZ0"/>
<evidence type="ECO:0000313" key="2">
    <source>
        <dbReference type="EMBL" id="PNF19451.1"/>
    </source>
</evidence>
<proteinExistence type="predicted"/>
<accession>A0A2J7PSZ0</accession>
<keyword evidence="3" id="KW-1185">Reference proteome</keyword>
<organism evidence="2 3">
    <name type="scientific">Cryptotermes secundus</name>
    <dbReference type="NCBI Taxonomy" id="105785"/>
    <lineage>
        <taxon>Eukaryota</taxon>
        <taxon>Metazoa</taxon>
        <taxon>Ecdysozoa</taxon>
        <taxon>Arthropoda</taxon>
        <taxon>Hexapoda</taxon>
        <taxon>Insecta</taxon>
        <taxon>Pterygota</taxon>
        <taxon>Neoptera</taxon>
        <taxon>Polyneoptera</taxon>
        <taxon>Dictyoptera</taxon>
        <taxon>Blattodea</taxon>
        <taxon>Blattoidea</taxon>
        <taxon>Termitoidae</taxon>
        <taxon>Kalotermitidae</taxon>
        <taxon>Cryptotermitinae</taxon>
        <taxon>Cryptotermes</taxon>
    </lineage>
</organism>
<dbReference type="InParanoid" id="A0A2J7PSZ0"/>
<dbReference type="EMBL" id="NEVH01021921">
    <property type="protein sequence ID" value="PNF19451.1"/>
    <property type="molecule type" value="Genomic_DNA"/>
</dbReference>
<dbReference type="Proteomes" id="UP000235965">
    <property type="component" value="Unassembled WGS sequence"/>
</dbReference>
<evidence type="ECO:0000313" key="3">
    <source>
        <dbReference type="Proteomes" id="UP000235965"/>
    </source>
</evidence>
<reference evidence="2 3" key="1">
    <citation type="submission" date="2017-12" db="EMBL/GenBank/DDBJ databases">
        <title>Hemimetabolous genomes reveal molecular basis of termite eusociality.</title>
        <authorList>
            <person name="Harrison M.C."/>
            <person name="Jongepier E."/>
            <person name="Robertson H.M."/>
            <person name="Arning N."/>
            <person name="Bitard-Feildel T."/>
            <person name="Chao H."/>
            <person name="Childers C.P."/>
            <person name="Dinh H."/>
            <person name="Doddapaneni H."/>
            <person name="Dugan S."/>
            <person name="Gowin J."/>
            <person name="Greiner C."/>
            <person name="Han Y."/>
            <person name="Hu H."/>
            <person name="Hughes D.S.T."/>
            <person name="Huylmans A.-K."/>
            <person name="Kemena C."/>
            <person name="Kremer L.P.M."/>
            <person name="Lee S.L."/>
            <person name="Lopez-Ezquerra A."/>
            <person name="Mallet L."/>
            <person name="Monroy-Kuhn J.M."/>
            <person name="Moser A."/>
            <person name="Murali S.C."/>
            <person name="Muzny D.M."/>
            <person name="Otani S."/>
            <person name="Piulachs M.-D."/>
            <person name="Poelchau M."/>
            <person name="Qu J."/>
            <person name="Schaub F."/>
            <person name="Wada-Katsumata A."/>
            <person name="Worley K.C."/>
            <person name="Xie Q."/>
            <person name="Ylla G."/>
            <person name="Poulsen M."/>
            <person name="Gibbs R.A."/>
            <person name="Schal C."/>
            <person name="Richards S."/>
            <person name="Belles X."/>
            <person name="Korb J."/>
            <person name="Bornberg-Bauer E."/>
        </authorList>
    </citation>
    <scope>NUCLEOTIDE SEQUENCE [LARGE SCALE GENOMIC DNA]</scope>
    <source>
        <tissue evidence="2">Whole body</tissue>
    </source>
</reference>
<feature type="compositionally biased region" description="Basic residues" evidence="1">
    <location>
        <begin position="939"/>
        <end position="951"/>
    </location>
</feature>
<feature type="compositionally biased region" description="Polar residues" evidence="1">
    <location>
        <begin position="1005"/>
        <end position="1016"/>
    </location>
</feature>
<feature type="region of interest" description="Disordered" evidence="1">
    <location>
        <begin position="1022"/>
        <end position="1041"/>
    </location>
</feature>
<protein>
    <submittedName>
        <fullName evidence="2">Uncharacterized protein</fullName>
    </submittedName>
</protein>
<feature type="region of interest" description="Disordered" evidence="1">
    <location>
        <begin position="939"/>
        <end position="1016"/>
    </location>
</feature>
<comment type="caution">
    <text evidence="2">The sequence shown here is derived from an EMBL/GenBank/DDBJ whole genome shotgun (WGS) entry which is preliminary data.</text>
</comment>
<evidence type="ECO:0000256" key="1">
    <source>
        <dbReference type="SAM" id="MobiDB-lite"/>
    </source>
</evidence>
<gene>
    <name evidence="2" type="ORF">B7P43_G02328</name>
</gene>
<name>A0A2J7PSZ0_9NEOP</name>